<evidence type="ECO:0000256" key="1">
    <source>
        <dbReference type="ARBA" id="ARBA00004651"/>
    </source>
</evidence>
<comment type="subcellular location">
    <subcellularLocation>
        <location evidence="1">Cell membrane</location>
        <topology evidence="1">Multi-pass membrane protein</topology>
    </subcellularLocation>
</comment>
<dbReference type="GO" id="GO:0005886">
    <property type="term" value="C:plasma membrane"/>
    <property type="evidence" value="ECO:0007669"/>
    <property type="project" value="UniProtKB-SubCell"/>
</dbReference>
<dbReference type="Pfam" id="PF13520">
    <property type="entry name" value="AA_permease_2"/>
    <property type="match status" value="1"/>
</dbReference>
<feature type="compositionally biased region" description="Polar residues" evidence="6">
    <location>
        <begin position="1"/>
        <end position="27"/>
    </location>
</feature>
<feature type="transmembrane region" description="Helical" evidence="7">
    <location>
        <begin position="37"/>
        <end position="64"/>
    </location>
</feature>
<dbReference type="AlphaFoldDB" id="A0A4P7PG95"/>
<evidence type="ECO:0000256" key="4">
    <source>
        <dbReference type="ARBA" id="ARBA00022989"/>
    </source>
</evidence>
<feature type="transmembrane region" description="Helical" evidence="7">
    <location>
        <begin position="70"/>
        <end position="93"/>
    </location>
</feature>
<keyword evidence="4 7" id="KW-1133">Transmembrane helix</keyword>
<dbReference type="Gene3D" id="1.20.1740.10">
    <property type="entry name" value="Amino acid/polyamine transporter I"/>
    <property type="match status" value="1"/>
</dbReference>
<sequence>MSYEYSNKPATLDVTGSTPRKTMTPSSDSRDLERNSIGIMGIVFFVIAAAAPLTVVVALFPVIIGSGNGIGIAGAFVAVALVLLLFAVGYVAMSKHITNAGAFYAYITKGIGRPMGLGSASLAIFSYNAIQLGLYGGIGYYLNELLGKQLNLHLPWWVYSFTAMAMCLWLGLRRLHAGAVVLAVLLTLETVIILILDLGILFGDHSVPVSQFSFEPFSPSATFSGAIGVALMFAHASFIGFEGTAIYGEEARDPKRTVPIATYIAVIFMGVFYALTAWLIINAIGTTEAVAVAKDQSGNLIFWVSDKILGGWATELFQVLVITSLFAAIVTFHSNVARYLYSLGRQGLLSQKLGSTHPVQKSPHVACYVQTAMVAIVVAIFAVLGLNPYDTLFTWFTGVGAAGIITIQCIASIAIFVFFRRSTVDKRMWHTFLAPLLSVAGLLPFLYFALTSFDVLLGVQGALEVFFMALLFGSFALGFLGAFYLSVRSPEKYARLESSLGDQV</sequence>
<keyword evidence="2" id="KW-1003">Cell membrane</keyword>
<keyword evidence="5 7" id="KW-0472">Membrane</keyword>
<feature type="transmembrane region" description="Helical" evidence="7">
    <location>
        <begin position="362"/>
        <end position="386"/>
    </location>
</feature>
<protein>
    <submittedName>
        <fullName evidence="8">APC family permease</fullName>
    </submittedName>
</protein>
<feature type="transmembrane region" description="Helical" evidence="7">
    <location>
        <begin position="316"/>
        <end position="341"/>
    </location>
</feature>
<reference evidence="8 9" key="1">
    <citation type="journal article" date="2019" name="Front. Microbiol.">
        <title>In silico and Genetic Analyses of Cyclic Lipopeptide Synthetic Gene Clusters in Pseudomonas sp. 11K1.</title>
        <authorList>
            <person name="Zhao H."/>
            <person name="Liu Y.P."/>
            <person name="Zhang L.Q."/>
        </authorList>
    </citation>
    <scope>NUCLEOTIDE SEQUENCE [LARGE SCALE GENOMIC DNA]</scope>
    <source>
        <strain evidence="8 9">11K1</strain>
    </source>
</reference>
<dbReference type="InterPro" id="IPR002293">
    <property type="entry name" value="AA/rel_permease1"/>
</dbReference>
<feature type="transmembrane region" description="Helical" evidence="7">
    <location>
        <begin position="392"/>
        <end position="419"/>
    </location>
</feature>
<feature type="transmembrane region" description="Helical" evidence="7">
    <location>
        <begin position="223"/>
        <end position="248"/>
    </location>
</feature>
<feature type="transmembrane region" description="Helical" evidence="7">
    <location>
        <begin position="260"/>
        <end position="281"/>
    </location>
</feature>
<feature type="transmembrane region" description="Helical" evidence="7">
    <location>
        <begin position="114"/>
        <end position="142"/>
    </location>
</feature>
<dbReference type="EMBL" id="CP035088">
    <property type="protein sequence ID" value="QBZ89203.1"/>
    <property type="molecule type" value="Genomic_DNA"/>
</dbReference>
<evidence type="ECO:0000313" key="9">
    <source>
        <dbReference type="Proteomes" id="UP000296468"/>
    </source>
</evidence>
<feature type="region of interest" description="Disordered" evidence="6">
    <location>
        <begin position="1"/>
        <end position="31"/>
    </location>
</feature>
<evidence type="ECO:0000256" key="6">
    <source>
        <dbReference type="SAM" id="MobiDB-lite"/>
    </source>
</evidence>
<evidence type="ECO:0000256" key="3">
    <source>
        <dbReference type="ARBA" id="ARBA00022692"/>
    </source>
</evidence>
<evidence type="ECO:0000256" key="5">
    <source>
        <dbReference type="ARBA" id="ARBA00023136"/>
    </source>
</evidence>
<feature type="transmembrane region" description="Helical" evidence="7">
    <location>
        <begin position="154"/>
        <end position="172"/>
    </location>
</feature>
<name>A0A4P7PG95_9PSED</name>
<proteinExistence type="predicted"/>
<dbReference type="PIRSF" id="PIRSF006060">
    <property type="entry name" value="AA_transporter"/>
    <property type="match status" value="1"/>
</dbReference>
<dbReference type="GO" id="GO:0022857">
    <property type="term" value="F:transmembrane transporter activity"/>
    <property type="evidence" value="ECO:0007669"/>
    <property type="project" value="InterPro"/>
</dbReference>
<accession>A0A4P7PG95</accession>
<dbReference type="Proteomes" id="UP000296468">
    <property type="component" value="Chromosome"/>
</dbReference>
<feature type="transmembrane region" description="Helical" evidence="7">
    <location>
        <begin position="179"/>
        <end position="203"/>
    </location>
</feature>
<feature type="transmembrane region" description="Helical" evidence="7">
    <location>
        <begin position="431"/>
        <end position="453"/>
    </location>
</feature>
<organism evidence="8 9">
    <name type="scientific">Pseudomonas viciae</name>
    <dbReference type="NCBI Taxonomy" id="2505979"/>
    <lineage>
        <taxon>Bacteria</taxon>
        <taxon>Pseudomonadati</taxon>
        <taxon>Pseudomonadota</taxon>
        <taxon>Gammaproteobacteria</taxon>
        <taxon>Pseudomonadales</taxon>
        <taxon>Pseudomonadaceae</taxon>
        <taxon>Pseudomonas</taxon>
    </lineage>
</organism>
<feature type="transmembrane region" description="Helical" evidence="7">
    <location>
        <begin position="465"/>
        <end position="485"/>
    </location>
</feature>
<dbReference type="PANTHER" id="PTHR42770">
    <property type="entry name" value="AMINO ACID TRANSPORTER-RELATED"/>
    <property type="match status" value="1"/>
</dbReference>
<keyword evidence="3 7" id="KW-0812">Transmembrane</keyword>
<dbReference type="PANTHER" id="PTHR42770:SF16">
    <property type="entry name" value="AMINO ACID PERMEASE"/>
    <property type="match status" value="1"/>
</dbReference>
<gene>
    <name evidence="8" type="ORF">EPZ47_10910</name>
</gene>
<dbReference type="OrthoDB" id="9804700at2"/>
<dbReference type="InterPro" id="IPR050367">
    <property type="entry name" value="APC_superfamily"/>
</dbReference>
<evidence type="ECO:0000256" key="2">
    <source>
        <dbReference type="ARBA" id="ARBA00022475"/>
    </source>
</evidence>
<evidence type="ECO:0000256" key="7">
    <source>
        <dbReference type="SAM" id="Phobius"/>
    </source>
</evidence>
<dbReference type="RefSeq" id="WP_135844769.1">
    <property type="nucleotide sequence ID" value="NZ_CP035088.1"/>
</dbReference>
<evidence type="ECO:0000313" key="8">
    <source>
        <dbReference type="EMBL" id="QBZ89203.1"/>
    </source>
</evidence>
<dbReference type="KEGG" id="pvk:EPZ47_10910"/>